<feature type="domain" description="GmrSD restriction endonucleases N-terminal" evidence="1">
    <location>
        <begin position="28"/>
        <end position="236"/>
    </location>
</feature>
<name>A0A6I3LN19_9FLAO</name>
<comment type="caution">
    <text evidence="2">The sequence shown here is derived from an EMBL/GenBank/DDBJ whole genome shotgun (WGS) entry which is preliminary data.</text>
</comment>
<dbReference type="EMBL" id="WMJX01000044">
    <property type="protein sequence ID" value="MTG99117.1"/>
    <property type="molecule type" value="Genomic_DNA"/>
</dbReference>
<proteinExistence type="predicted"/>
<sequence>MKTYTLQDLLSNQIEFEYNDQVKSYSFQGISIPIIQRDYAQGRMKEMTLRKRFLNSIFRCLRNNELLELDFVYGSVSQLNETSFFQPLDGQQRLTTLFLLNWYIINKELKDQLRQEKLTELERFSYETRITSLLFCQKLCSIGFSENPRKEIENSYWFHSGFENDPTVVSMLQMLDDINLFYTEYNQEKESYYERLSNLRFYVLPLDGFNLSDELYIKMNDRGKQLSHFENFKADFINWMKLDSNETTNNFHSQVEYKGKKMPFYLRIASKLDNDWSDIFWKKALSKQNEKSLEYLDTSDVDSYFFNFINNFLLGEFISVGNQINENSEGFKFLYNSQSNKYFGWSNYEGLVNYTTIIRLELFLDRLKIDYNLLKSSIAASWNVSFQWFIDDLEMNQVNRILYHAIYKYLLNNTFNEKSFKEWIRVVWNIISDPDIRTISAMINGIRVIDNISAFSNNILLNLNEGLLDDYIYGLDDSFYKTQLIEERQKAVFILENDYEVNKRYKEIVETEKHFLFKGSILFILRGVSTVDQLIHNRNIAFFLFNDKGAFQKIDNQDHVLLRYVISRFKNLDEIKSINYRDTYDYWQLLLRRNENLHIQNTVSSLFEQASIEDVQNELLTFISRESNILDEKILHTNLYYYNDFHRWIQKNGLDELRGYYFNYYINRSYSSNDRVLIDNYRNELITKVIHDLGFFCGVNCGNTGFYKGKDIDCEKRYEKGYHITIKFLESNNLIIGLWSGHNFELKNKEIEGDYWLYKYEIKNQDLKSIGSVENVYKTIVYQIEKIKDVHMEFIGRKS</sequence>
<reference evidence="2 3" key="1">
    <citation type="submission" date="2019-11" db="EMBL/GenBank/DDBJ databases">
        <title>Genome of Strain BIT-d1.</title>
        <authorList>
            <person name="Yang Y."/>
        </authorList>
    </citation>
    <scope>NUCLEOTIDE SEQUENCE [LARGE SCALE GENOMIC DNA]</scope>
    <source>
        <strain evidence="2 3">BIT-d1</strain>
    </source>
</reference>
<dbReference type="RefSeq" id="WP_155093120.1">
    <property type="nucleotide sequence ID" value="NZ_WMJX01000044.1"/>
</dbReference>
<dbReference type="InterPro" id="IPR004919">
    <property type="entry name" value="GmrSD_N"/>
</dbReference>
<dbReference type="OrthoDB" id="3654724at2"/>
<protein>
    <submittedName>
        <fullName evidence="2">DUF262 domain-containing protein</fullName>
    </submittedName>
</protein>
<accession>A0A6I3LN19</accession>
<dbReference type="Proteomes" id="UP000438760">
    <property type="component" value="Unassembled WGS sequence"/>
</dbReference>
<evidence type="ECO:0000313" key="3">
    <source>
        <dbReference type="Proteomes" id="UP000438760"/>
    </source>
</evidence>
<evidence type="ECO:0000259" key="1">
    <source>
        <dbReference type="Pfam" id="PF03235"/>
    </source>
</evidence>
<dbReference type="AlphaFoldDB" id="A0A6I3LN19"/>
<dbReference type="Pfam" id="PF03235">
    <property type="entry name" value="GmrSD_N"/>
    <property type="match status" value="1"/>
</dbReference>
<evidence type="ECO:0000313" key="2">
    <source>
        <dbReference type="EMBL" id="MTG99117.1"/>
    </source>
</evidence>
<keyword evidence="3" id="KW-1185">Reference proteome</keyword>
<organism evidence="2 3">
    <name type="scientific">Myroides albus</name>
    <dbReference type="NCBI Taxonomy" id="2562892"/>
    <lineage>
        <taxon>Bacteria</taxon>
        <taxon>Pseudomonadati</taxon>
        <taxon>Bacteroidota</taxon>
        <taxon>Flavobacteriia</taxon>
        <taxon>Flavobacteriales</taxon>
        <taxon>Flavobacteriaceae</taxon>
        <taxon>Myroides</taxon>
    </lineage>
</organism>
<gene>
    <name evidence="2" type="ORF">GJV76_13405</name>
</gene>